<gene>
    <name evidence="4" type="ORF">PAPOLLO_LOCUS21093</name>
</gene>
<dbReference type="PROSITE" id="PS51915">
    <property type="entry name" value="ZAD"/>
    <property type="match status" value="1"/>
</dbReference>
<feature type="binding site" evidence="1">
    <location>
        <position position="53"/>
    </location>
    <ligand>
        <name>Zn(2+)</name>
        <dbReference type="ChEBI" id="CHEBI:29105"/>
    </ligand>
</feature>
<dbReference type="InterPro" id="IPR012934">
    <property type="entry name" value="Znf_AD"/>
</dbReference>
<dbReference type="GO" id="GO:0008270">
    <property type="term" value="F:zinc ion binding"/>
    <property type="evidence" value="ECO:0007669"/>
    <property type="project" value="UniProtKB-UniRule"/>
</dbReference>
<keyword evidence="1" id="KW-0862">Zinc</keyword>
<dbReference type="Pfam" id="PF07776">
    <property type="entry name" value="zf-AD"/>
    <property type="match status" value="1"/>
</dbReference>
<sequence length="228" mass="26790">MALSRCSCRICLSENEFNVSLFGSFCRRTNMLDKILVCLKLVIEESDYLNTICYNCVNKIENYYDFITFVKKCQTKLGNREMYERQRNINTNATSNVREQVYDTDSTFSFLVMSNTEDKEDVKSSSPFFSYFSPPNVLIKQSNEPSSWKTPRSLDDSLNIKIKREDNCKKKNCKNFRTGRSSHHSRDLFESQDTEEQEVSRPNSLDWKLPDNNIIKRVREKCFGRSDF</sequence>
<proteinExistence type="predicted"/>
<reference evidence="4" key="1">
    <citation type="submission" date="2021-04" db="EMBL/GenBank/DDBJ databases">
        <authorList>
            <person name="Tunstrom K."/>
        </authorList>
    </citation>
    <scope>NUCLEOTIDE SEQUENCE</scope>
</reference>
<keyword evidence="1" id="KW-0863">Zinc-finger</keyword>
<dbReference type="EMBL" id="CAJQZP010001305">
    <property type="protein sequence ID" value="CAG5037455.1"/>
    <property type="molecule type" value="Genomic_DNA"/>
</dbReference>
<protein>
    <submittedName>
        <fullName evidence="4">(apollo) hypothetical protein</fullName>
    </submittedName>
</protein>
<dbReference type="PANTHER" id="PTHR39942:SF1">
    <property type="entry name" value="BCDNA.LD26519-RELATED"/>
    <property type="match status" value="1"/>
</dbReference>
<dbReference type="Proteomes" id="UP000691718">
    <property type="component" value="Unassembled WGS sequence"/>
</dbReference>
<feature type="region of interest" description="Disordered" evidence="2">
    <location>
        <begin position="174"/>
        <end position="206"/>
    </location>
</feature>
<comment type="caution">
    <text evidence="4">The sequence shown here is derived from an EMBL/GenBank/DDBJ whole genome shotgun (WGS) entry which is preliminary data.</text>
</comment>
<evidence type="ECO:0000313" key="5">
    <source>
        <dbReference type="Proteomes" id="UP000691718"/>
    </source>
</evidence>
<dbReference type="OrthoDB" id="6600346at2759"/>
<dbReference type="AlphaFoldDB" id="A0A8S3XU24"/>
<feature type="binding site" evidence="1">
    <location>
        <position position="8"/>
    </location>
    <ligand>
        <name>Zn(2+)</name>
        <dbReference type="ChEBI" id="CHEBI:29105"/>
    </ligand>
</feature>
<keyword evidence="1" id="KW-0479">Metal-binding</keyword>
<accession>A0A8S3XU24</accession>
<dbReference type="SMART" id="SM00868">
    <property type="entry name" value="zf-AD"/>
    <property type="match status" value="1"/>
</dbReference>
<feature type="binding site" evidence="1">
    <location>
        <position position="56"/>
    </location>
    <ligand>
        <name>Zn(2+)</name>
        <dbReference type="ChEBI" id="CHEBI:29105"/>
    </ligand>
</feature>
<name>A0A8S3XU24_PARAO</name>
<organism evidence="4 5">
    <name type="scientific">Parnassius apollo</name>
    <name type="common">Apollo butterfly</name>
    <name type="synonym">Papilio apollo</name>
    <dbReference type="NCBI Taxonomy" id="110799"/>
    <lineage>
        <taxon>Eukaryota</taxon>
        <taxon>Metazoa</taxon>
        <taxon>Ecdysozoa</taxon>
        <taxon>Arthropoda</taxon>
        <taxon>Hexapoda</taxon>
        <taxon>Insecta</taxon>
        <taxon>Pterygota</taxon>
        <taxon>Neoptera</taxon>
        <taxon>Endopterygota</taxon>
        <taxon>Lepidoptera</taxon>
        <taxon>Glossata</taxon>
        <taxon>Ditrysia</taxon>
        <taxon>Papilionoidea</taxon>
        <taxon>Papilionidae</taxon>
        <taxon>Parnassiinae</taxon>
        <taxon>Parnassini</taxon>
        <taxon>Parnassius</taxon>
        <taxon>Parnassius</taxon>
    </lineage>
</organism>
<keyword evidence="5" id="KW-1185">Reference proteome</keyword>
<feature type="binding site" evidence="1">
    <location>
        <position position="11"/>
    </location>
    <ligand>
        <name>Zn(2+)</name>
        <dbReference type="ChEBI" id="CHEBI:29105"/>
    </ligand>
</feature>
<evidence type="ECO:0000259" key="3">
    <source>
        <dbReference type="PROSITE" id="PS51915"/>
    </source>
</evidence>
<evidence type="ECO:0000256" key="2">
    <source>
        <dbReference type="SAM" id="MobiDB-lite"/>
    </source>
</evidence>
<dbReference type="GO" id="GO:0005634">
    <property type="term" value="C:nucleus"/>
    <property type="evidence" value="ECO:0007669"/>
    <property type="project" value="InterPro"/>
</dbReference>
<evidence type="ECO:0000256" key="1">
    <source>
        <dbReference type="PROSITE-ProRule" id="PRU01263"/>
    </source>
</evidence>
<feature type="domain" description="ZAD" evidence="3">
    <location>
        <begin position="6"/>
        <end position="80"/>
    </location>
</feature>
<evidence type="ECO:0000313" key="4">
    <source>
        <dbReference type="EMBL" id="CAG5037455.1"/>
    </source>
</evidence>
<dbReference type="PANTHER" id="PTHR39942">
    <property type="entry name" value="BCDNA.LD26519-RELATED"/>
    <property type="match status" value="1"/>
</dbReference>